<accession>A0A1E7XY47</accession>
<dbReference type="OrthoDB" id="8421690at2"/>
<dbReference type="Proteomes" id="UP000175684">
    <property type="component" value="Unassembled WGS sequence"/>
</dbReference>
<sequence length="186" mass="20856">MDYIDRRRARLERRLLHTERSWRRKASRAWILRERLARMPFGDLGAVASLAGGLEADAESAAAWRRRAIRCGKELAGLDAERAASADVDGHCRFLAETGRCGRPTTDGSRWCAAHIDLWARGAAHAAGLWRSPEVLYGDVVDFRPPMPVSADEMRQWAKSTADLLRLGFGAMDEKEARRWSTPPSL</sequence>
<reference evidence="1 2" key="1">
    <citation type="submission" date="2016-07" db="EMBL/GenBank/DDBJ databases">
        <title>Draft Genome Sequence of Bifidobacterium adolescentis strain Km 4.</title>
        <authorList>
            <person name="Danilenko V.N."/>
        </authorList>
    </citation>
    <scope>NUCLEOTIDE SEQUENCE [LARGE SCALE GENOMIC DNA]</scope>
    <source>
        <strain evidence="1 2">Km 4</strain>
    </source>
</reference>
<protein>
    <submittedName>
        <fullName evidence="1">Uncharacterized protein</fullName>
    </submittedName>
</protein>
<gene>
    <name evidence="1" type="ORF">BBK15_09510</name>
</gene>
<evidence type="ECO:0000313" key="1">
    <source>
        <dbReference type="EMBL" id="OFA33700.1"/>
    </source>
</evidence>
<dbReference type="RefSeq" id="WP_070122991.1">
    <property type="nucleotide sequence ID" value="NZ_MAXD01000013.1"/>
</dbReference>
<dbReference type="AlphaFoldDB" id="A0A1E7XY47"/>
<comment type="caution">
    <text evidence="1">The sequence shown here is derived from an EMBL/GenBank/DDBJ whole genome shotgun (WGS) entry which is preliminary data.</text>
</comment>
<dbReference type="EMBL" id="MAXD01000013">
    <property type="protein sequence ID" value="OFA33700.1"/>
    <property type="molecule type" value="Genomic_DNA"/>
</dbReference>
<proteinExistence type="predicted"/>
<evidence type="ECO:0000313" key="2">
    <source>
        <dbReference type="Proteomes" id="UP000175684"/>
    </source>
</evidence>
<organism evidence="1 2">
    <name type="scientific">Bifidobacterium adolescentis</name>
    <dbReference type="NCBI Taxonomy" id="1680"/>
    <lineage>
        <taxon>Bacteria</taxon>
        <taxon>Bacillati</taxon>
        <taxon>Actinomycetota</taxon>
        <taxon>Actinomycetes</taxon>
        <taxon>Bifidobacteriales</taxon>
        <taxon>Bifidobacteriaceae</taxon>
        <taxon>Bifidobacterium</taxon>
    </lineage>
</organism>
<name>A0A1E7XY47_BIFAD</name>